<evidence type="ECO:0000256" key="14">
    <source>
        <dbReference type="ARBA" id="ARBA00023180"/>
    </source>
</evidence>
<evidence type="ECO:0000256" key="21">
    <source>
        <dbReference type="SAM" id="Phobius"/>
    </source>
</evidence>
<evidence type="ECO:0000256" key="7">
    <source>
        <dbReference type="ARBA" id="ARBA00022679"/>
    </source>
</evidence>
<evidence type="ECO:0000256" key="18">
    <source>
        <dbReference type="ARBA" id="ARBA00032181"/>
    </source>
</evidence>
<keyword evidence="12" id="KW-0333">Golgi apparatus</keyword>
<evidence type="ECO:0000256" key="13">
    <source>
        <dbReference type="ARBA" id="ARBA00023136"/>
    </source>
</evidence>
<evidence type="ECO:0000256" key="19">
    <source>
        <dbReference type="ARBA" id="ARBA00033291"/>
    </source>
</evidence>
<evidence type="ECO:0000256" key="10">
    <source>
        <dbReference type="ARBA" id="ARBA00022968"/>
    </source>
</evidence>
<sequence>MKYFAKPLHKQVCGKQCFVVVNVVVVAANLCLGLVVNMAFLSSPSPSPLTTSLAAPDNLTTLMGSGGTVPAAYGLSDASGNFTSHAFVWAGRAWQETTGAAQVCLATHASTQHLHWIATHARRWSGPISVAVYVAGREYVIAAGMVSYLRQCVDGVEARVSFHLVHPRGHPPESTRSLPPVVTCGEAEEVNRIMVAAVGLTPQRYPRYPQNLLRNMAWRACHTPHVFNVDVDMIPVPAMYPRLSDFLASRVVCGRCAFVVPVYEVSSKVSEPPRDKMALLRLLLSGKARRFHLKVYQKNQGNSHLEHWEVERLSMFTQSQPFSVLFNISTYEEFWEPVLILPRGSPPFDERFIGYGFTRSSQVYELHVRGFHFGVLDEAFLTHLGFQTTATYTSTRFVPD</sequence>
<keyword evidence="10" id="KW-0735">Signal-anchor</keyword>
<dbReference type="InterPro" id="IPR043189">
    <property type="entry name" value="B4GAT1"/>
</dbReference>
<keyword evidence="15" id="KW-0464">Manganese</keyword>
<keyword evidence="6" id="KW-0328">Glycosyltransferase</keyword>
<evidence type="ECO:0000256" key="9">
    <source>
        <dbReference type="ARBA" id="ARBA00022723"/>
    </source>
</evidence>
<evidence type="ECO:0000256" key="2">
    <source>
        <dbReference type="ARBA" id="ARBA00004323"/>
    </source>
</evidence>
<protein>
    <recommendedName>
        <fullName evidence="5">Beta-1,4-glucuronyltransferase 1</fullName>
    </recommendedName>
    <alternativeName>
        <fullName evidence="16">I-beta-1,3-N-acetylglucosaminyltransferase</fullName>
    </alternativeName>
    <alternativeName>
        <fullName evidence="19">N-acetyllactosaminide beta-1,3-N-acetylglucosaminyltransferase</fullName>
    </alternativeName>
    <alternativeName>
        <fullName evidence="17">Poly-N-acetyllactosamine extension enzyme</fullName>
    </alternativeName>
    <alternativeName>
        <fullName evidence="18">UDP-GlcNAc:betaGal beta-1,3-N-acetylglucosaminyltransferase 1</fullName>
    </alternativeName>
</protein>
<proteinExistence type="inferred from homology"/>
<evidence type="ECO:0000256" key="5">
    <source>
        <dbReference type="ARBA" id="ARBA00017962"/>
    </source>
</evidence>
<evidence type="ECO:0000256" key="4">
    <source>
        <dbReference type="ARBA" id="ARBA00008539"/>
    </source>
</evidence>
<dbReference type="GO" id="GO:0035269">
    <property type="term" value="P:protein O-linked glycosylation via mannose"/>
    <property type="evidence" value="ECO:0007669"/>
    <property type="project" value="TreeGrafter"/>
</dbReference>
<evidence type="ECO:0000256" key="6">
    <source>
        <dbReference type="ARBA" id="ARBA00022676"/>
    </source>
</evidence>
<evidence type="ECO:0000256" key="20">
    <source>
        <dbReference type="ARBA" id="ARBA00047852"/>
    </source>
</evidence>
<comment type="similarity">
    <text evidence="4">Belongs to the glycosyltransferase 49 family.</text>
</comment>
<evidence type="ECO:0000313" key="23">
    <source>
        <dbReference type="Proteomes" id="UP001487740"/>
    </source>
</evidence>
<evidence type="ECO:0000256" key="15">
    <source>
        <dbReference type="ARBA" id="ARBA00023211"/>
    </source>
</evidence>
<keyword evidence="8 21" id="KW-0812">Transmembrane</keyword>
<comment type="catalytic activity">
    <reaction evidence="20">
        <text>3-O-[beta-D-Xyl-(1-&gt;4)-Rib-ol-P-Rib-ol-P-3-beta-D-GalNAc-(1-&gt;3)-beta-D-GlcNAc-(1-&gt;4)-(O-6-P-alpha-D-Man)]-Thr-[protein] + UDP-alpha-D-glucuronate = 3-O-[beta-D-GlcA-(1-&gt;3)-beta-D-Xyl-(1-&gt;4)-Rib-ol-P-Rib-ol-P-3-beta-D-GalNAc-(1-&gt;3)-beta-D-GlcNAc-(1-&gt;4)-(O-6-P-alpha-D-Man)]-Thr-[protein] + UDP + H(+)</text>
        <dbReference type="Rhea" id="RHEA:46860"/>
        <dbReference type="Rhea" id="RHEA-COMP:15023"/>
        <dbReference type="Rhea" id="RHEA-COMP:17482"/>
        <dbReference type="ChEBI" id="CHEBI:15378"/>
        <dbReference type="ChEBI" id="CHEBI:58052"/>
        <dbReference type="ChEBI" id="CHEBI:58223"/>
        <dbReference type="ChEBI" id="CHEBI:142405"/>
        <dbReference type="ChEBI" id="CHEBI:177336"/>
    </reaction>
</comment>
<evidence type="ECO:0000313" key="22">
    <source>
        <dbReference type="EMBL" id="KAK8379576.1"/>
    </source>
</evidence>
<dbReference type="GO" id="GO:0000139">
    <property type="term" value="C:Golgi membrane"/>
    <property type="evidence" value="ECO:0007669"/>
    <property type="project" value="UniProtKB-SubCell"/>
</dbReference>
<evidence type="ECO:0000256" key="17">
    <source>
        <dbReference type="ARBA" id="ARBA00032175"/>
    </source>
</evidence>
<accession>A0AAW0SWS3</accession>
<evidence type="ECO:0000256" key="3">
    <source>
        <dbReference type="ARBA" id="ARBA00004922"/>
    </source>
</evidence>
<dbReference type="Pfam" id="PF13896">
    <property type="entry name" value="Glyco_transf_49"/>
    <property type="match status" value="1"/>
</dbReference>
<keyword evidence="9" id="KW-0479">Metal-binding</keyword>
<organism evidence="22 23">
    <name type="scientific">Scylla paramamosain</name>
    <name type="common">Mud crab</name>
    <dbReference type="NCBI Taxonomy" id="85552"/>
    <lineage>
        <taxon>Eukaryota</taxon>
        <taxon>Metazoa</taxon>
        <taxon>Ecdysozoa</taxon>
        <taxon>Arthropoda</taxon>
        <taxon>Crustacea</taxon>
        <taxon>Multicrustacea</taxon>
        <taxon>Malacostraca</taxon>
        <taxon>Eumalacostraca</taxon>
        <taxon>Eucarida</taxon>
        <taxon>Decapoda</taxon>
        <taxon>Pleocyemata</taxon>
        <taxon>Brachyura</taxon>
        <taxon>Eubrachyura</taxon>
        <taxon>Portunoidea</taxon>
        <taxon>Portunidae</taxon>
        <taxon>Portuninae</taxon>
        <taxon>Scylla</taxon>
    </lineage>
</organism>
<comment type="subcellular location">
    <subcellularLocation>
        <location evidence="2">Golgi apparatus membrane</location>
        <topology evidence="2">Single-pass type II membrane protein</topology>
    </subcellularLocation>
</comment>
<dbReference type="EMBL" id="JARAKH010000043">
    <property type="protein sequence ID" value="KAK8379576.1"/>
    <property type="molecule type" value="Genomic_DNA"/>
</dbReference>
<evidence type="ECO:0000256" key="12">
    <source>
        <dbReference type="ARBA" id="ARBA00023034"/>
    </source>
</evidence>
<comment type="cofactor">
    <cofactor evidence="1">
        <name>Mn(2+)</name>
        <dbReference type="ChEBI" id="CHEBI:29035"/>
    </cofactor>
</comment>
<dbReference type="GO" id="GO:0046872">
    <property type="term" value="F:metal ion binding"/>
    <property type="evidence" value="ECO:0007669"/>
    <property type="project" value="UniProtKB-KW"/>
</dbReference>
<evidence type="ECO:0000256" key="8">
    <source>
        <dbReference type="ARBA" id="ARBA00022692"/>
    </source>
</evidence>
<dbReference type="Proteomes" id="UP001487740">
    <property type="component" value="Unassembled WGS sequence"/>
</dbReference>
<dbReference type="PANTHER" id="PTHR46420:SF1">
    <property type="entry name" value="BETA-1,4-GLUCURONYLTRANSFERASE 1"/>
    <property type="match status" value="1"/>
</dbReference>
<comment type="pathway">
    <text evidence="3">Protein modification; protein glycosylation.</text>
</comment>
<comment type="caution">
    <text evidence="22">The sequence shown here is derived from an EMBL/GenBank/DDBJ whole genome shotgun (WGS) entry which is preliminary data.</text>
</comment>
<dbReference type="AlphaFoldDB" id="A0AAW0SWS3"/>
<keyword evidence="7" id="KW-0808">Transferase</keyword>
<evidence type="ECO:0000256" key="11">
    <source>
        <dbReference type="ARBA" id="ARBA00022989"/>
    </source>
</evidence>
<dbReference type="PANTHER" id="PTHR46420">
    <property type="entry name" value="BETA-1,4-GLUCURONYLTRANSFERASE 1"/>
    <property type="match status" value="1"/>
</dbReference>
<feature type="transmembrane region" description="Helical" evidence="21">
    <location>
        <begin position="20"/>
        <end position="41"/>
    </location>
</feature>
<reference evidence="22 23" key="1">
    <citation type="submission" date="2023-03" db="EMBL/GenBank/DDBJ databases">
        <title>High-quality genome of Scylla paramamosain provides insights in environmental adaptation.</title>
        <authorList>
            <person name="Zhang L."/>
        </authorList>
    </citation>
    <scope>NUCLEOTIDE SEQUENCE [LARGE SCALE GENOMIC DNA]</scope>
    <source>
        <strain evidence="22">LZ_2023a</strain>
        <tissue evidence="22">Muscle</tissue>
    </source>
</reference>
<evidence type="ECO:0000256" key="16">
    <source>
        <dbReference type="ARBA" id="ARBA00030723"/>
    </source>
</evidence>
<name>A0AAW0SWS3_SCYPA</name>
<keyword evidence="23" id="KW-1185">Reference proteome</keyword>
<keyword evidence="13 21" id="KW-0472">Membrane</keyword>
<keyword evidence="14" id="KW-0325">Glycoprotein</keyword>
<evidence type="ECO:0000256" key="1">
    <source>
        <dbReference type="ARBA" id="ARBA00001936"/>
    </source>
</evidence>
<gene>
    <name evidence="22" type="ORF">O3P69_019490</name>
</gene>
<keyword evidence="11 21" id="KW-1133">Transmembrane helix</keyword>
<dbReference type="GO" id="GO:0015020">
    <property type="term" value="F:glucuronosyltransferase activity"/>
    <property type="evidence" value="ECO:0007669"/>
    <property type="project" value="InterPro"/>
</dbReference>